<feature type="domain" description="DNA methylase N-4/N-6" evidence="4">
    <location>
        <begin position="4"/>
        <end position="29"/>
    </location>
</feature>
<dbReference type="GO" id="GO:0032259">
    <property type="term" value="P:methylation"/>
    <property type="evidence" value="ECO:0007669"/>
    <property type="project" value="UniProtKB-KW"/>
</dbReference>
<comment type="caution">
    <text evidence="5">The sequence shown here is derived from an EMBL/GenBank/DDBJ whole genome shotgun (WGS) entry which is preliminary data.</text>
</comment>
<name>A0A317GF68_LIMRT</name>
<keyword evidence="2" id="KW-0808">Transferase</keyword>
<dbReference type="Pfam" id="PF01555">
    <property type="entry name" value="N6_N4_Mtase"/>
    <property type="match status" value="1"/>
</dbReference>
<accession>A0A317GF68</accession>
<dbReference type="InterPro" id="IPR029063">
    <property type="entry name" value="SAM-dependent_MTases_sf"/>
</dbReference>
<organism evidence="5 6">
    <name type="scientific">Limosilactobacillus reuteri</name>
    <name type="common">Lactobacillus reuteri</name>
    <dbReference type="NCBI Taxonomy" id="1598"/>
    <lineage>
        <taxon>Bacteria</taxon>
        <taxon>Bacillati</taxon>
        <taxon>Bacillota</taxon>
        <taxon>Bacilli</taxon>
        <taxon>Lactobacillales</taxon>
        <taxon>Lactobacillaceae</taxon>
        <taxon>Limosilactobacillus</taxon>
    </lineage>
</organism>
<dbReference type="AlphaFoldDB" id="A0A317GF68"/>
<evidence type="ECO:0000259" key="4">
    <source>
        <dbReference type="Pfam" id="PF01555"/>
    </source>
</evidence>
<keyword evidence="3" id="KW-0680">Restriction system</keyword>
<dbReference type="GO" id="GO:0009307">
    <property type="term" value="P:DNA restriction-modification system"/>
    <property type="evidence" value="ECO:0007669"/>
    <property type="project" value="UniProtKB-KW"/>
</dbReference>
<keyword evidence="1" id="KW-0489">Methyltransferase</keyword>
<evidence type="ECO:0000256" key="3">
    <source>
        <dbReference type="ARBA" id="ARBA00022747"/>
    </source>
</evidence>
<sequence>MKNKPNAIILDFFAGSGTTAHAVDLLNSEDNGKRQVICVTNNEVSAEESKHMSKKGLRAGDADWEKYGIAHHVTWPRIKCAISGDDVNGNPIKGTYDLKEKIYRPINTTVVDEATGKKKQKKFYEAKNTSVYPELKDKMMSDGFKENAIFFDLEYLEPSVIKSDLAFNQIAPLLWLKAGSKGRIIQHKEDYDITNEYAVKGGFKLSFYGGLKMYDL</sequence>
<dbReference type="SUPFAM" id="SSF53335">
    <property type="entry name" value="S-adenosyl-L-methionine-dependent methyltransferases"/>
    <property type="match status" value="1"/>
</dbReference>
<dbReference type="EMBL" id="QGHS01000215">
    <property type="protein sequence ID" value="PWT44826.1"/>
    <property type="molecule type" value="Genomic_DNA"/>
</dbReference>
<protein>
    <recommendedName>
        <fullName evidence="4">DNA methylase N-4/N-6 domain-containing protein</fullName>
    </recommendedName>
</protein>
<proteinExistence type="predicted"/>
<gene>
    <name evidence="5" type="ORF">DKZ23_10225</name>
</gene>
<evidence type="ECO:0000313" key="6">
    <source>
        <dbReference type="Proteomes" id="UP000245866"/>
    </source>
</evidence>
<reference evidence="5 6" key="1">
    <citation type="journal article" date="2018" name="Front. Microbiol.">
        <title>Comparative Genomics of the Herbivore Gut Symbiont Lactobacillus reuteri Reveals Genetic Diversity and Lifestyle Adaptation.</title>
        <authorList>
            <person name="Zhao J."/>
        </authorList>
    </citation>
    <scope>NUCLEOTIDE SEQUENCE [LARGE SCALE GENOMIC DNA]</scope>
    <source>
        <strain evidence="5 6">LR12</strain>
    </source>
</reference>
<dbReference type="InterPro" id="IPR002941">
    <property type="entry name" value="DNA_methylase_N4/N6"/>
</dbReference>
<dbReference type="Gene3D" id="3.40.50.150">
    <property type="entry name" value="Vaccinia Virus protein VP39"/>
    <property type="match status" value="1"/>
</dbReference>
<evidence type="ECO:0000256" key="2">
    <source>
        <dbReference type="ARBA" id="ARBA00022679"/>
    </source>
</evidence>
<dbReference type="GO" id="GO:0008170">
    <property type="term" value="F:N-methyltransferase activity"/>
    <property type="evidence" value="ECO:0007669"/>
    <property type="project" value="InterPro"/>
</dbReference>
<dbReference type="GO" id="GO:0003677">
    <property type="term" value="F:DNA binding"/>
    <property type="evidence" value="ECO:0007669"/>
    <property type="project" value="InterPro"/>
</dbReference>
<evidence type="ECO:0000256" key="1">
    <source>
        <dbReference type="ARBA" id="ARBA00022603"/>
    </source>
</evidence>
<dbReference type="Proteomes" id="UP000245866">
    <property type="component" value="Unassembled WGS sequence"/>
</dbReference>
<evidence type="ECO:0000313" key="5">
    <source>
        <dbReference type="EMBL" id="PWT44826.1"/>
    </source>
</evidence>
<feature type="non-terminal residue" evidence="5">
    <location>
        <position position="216"/>
    </location>
</feature>